<dbReference type="AlphaFoldDB" id="A0A822YIA8"/>
<evidence type="ECO:0000313" key="1">
    <source>
        <dbReference type="EMBL" id="DAD30715.1"/>
    </source>
</evidence>
<organism evidence="1 2">
    <name type="scientific">Nelumbo nucifera</name>
    <name type="common">Sacred lotus</name>
    <dbReference type="NCBI Taxonomy" id="4432"/>
    <lineage>
        <taxon>Eukaryota</taxon>
        <taxon>Viridiplantae</taxon>
        <taxon>Streptophyta</taxon>
        <taxon>Embryophyta</taxon>
        <taxon>Tracheophyta</taxon>
        <taxon>Spermatophyta</taxon>
        <taxon>Magnoliopsida</taxon>
        <taxon>Proteales</taxon>
        <taxon>Nelumbonaceae</taxon>
        <taxon>Nelumbo</taxon>
    </lineage>
</organism>
<comment type="caution">
    <text evidence="1">The sequence shown here is derived from an EMBL/GenBank/DDBJ whole genome shotgun (WGS) entry which is preliminary data.</text>
</comment>
<sequence>MGLKRSSQQPSVTMWLDTLFKEMGSKIFEIIKVTQKQIKTKKEENKTSTKLFFFFHLKEVTWAGIQWLRRLLSESC</sequence>
<dbReference type="Proteomes" id="UP000607653">
    <property type="component" value="Unassembled WGS sequence"/>
</dbReference>
<protein>
    <submittedName>
        <fullName evidence="1">Uncharacterized protein</fullName>
    </submittedName>
</protein>
<reference evidence="1 2" key="1">
    <citation type="journal article" date="2020" name="Mol. Biol. Evol.">
        <title>Distinct Expression and Methylation Patterns for Genes with Different Fates following a Single Whole-Genome Duplication in Flowering Plants.</title>
        <authorList>
            <person name="Shi T."/>
            <person name="Rahmani R.S."/>
            <person name="Gugger P.F."/>
            <person name="Wang M."/>
            <person name="Li H."/>
            <person name="Zhang Y."/>
            <person name="Li Z."/>
            <person name="Wang Q."/>
            <person name="Van de Peer Y."/>
            <person name="Marchal K."/>
            <person name="Chen J."/>
        </authorList>
    </citation>
    <scope>NUCLEOTIDE SEQUENCE [LARGE SCALE GENOMIC DNA]</scope>
    <source>
        <tissue evidence="1">Leaf</tissue>
    </source>
</reference>
<name>A0A822YIA8_NELNU</name>
<proteinExistence type="predicted"/>
<keyword evidence="2" id="KW-1185">Reference proteome</keyword>
<gene>
    <name evidence="1" type="ORF">HUJ06_009566</name>
</gene>
<evidence type="ECO:0000313" key="2">
    <source>
        <dbReference type="Proteomes" id="UP000607653"/>
    </source>
</evidence>
<accession>A0A822YIA8</accession>
<dbReference type="EMBL" id="DUZY01000003">
    <property type="protein sequence ID" value="DAD30715.1"/>
    <property type="molecule type" value="Genomic_DNA"/>
</dbReference>